<accession>A0AA37GVM0</accession>
<proteinExistence type="predicted"/>
<gene>
    <name evidence="2" type="ORF">ColLi_10966</name>
</gene>
<organism evidence="2 3">
    <name type="scientific">Colletotrichum liriopes</name>
    <dbReference type="NCBI Taxonomy" id="708192"/>
    <lineage>
        <taxon>Eukaryota</taxon>
        <taxon>Fungi</taxon>
        <taxon>Dikarya</taxon>
        <taxon>Ascomycota</taxon>
        <taxon>Pezizomycotina</taxon>
        <taxon>Sordariomycetes</taxon>
        <taxon>Hypocreomycetidae</taxon>
        <taxon>Glomerellales</taxon>
        <taxon>Glomerellaceae</taxon>
        <taxon>Colletotrichum</taxon>
        <taxon>Colletotrichum spaethianum species complex</taxon>
    </lineage>
</organism>
<dbReference type="AlphaFoldDB" id="A0AA37GVM0"/>
<feature type="region of interest" description="Disordered" evidence="1">
    <location>
        <begin position="1"/>
        <end position="20"/>
    </location>
</feature>
<protein>
    <submittedName>
        <fullName evidence="2">Uncharacterized protein</fullName>
    </submittedName>
</protein>
<evidence type="ECO:0000313" key="3">
    <source>
        <dbReference type="Proteomes" id="UP001055172"/>
    </source>
</evidence>
<keyword evidence="3" id="KW-1185">Reference proteome</keyword>
<dbReference type="Proteomes" id="UP001055172">
    <property type="component" value="Unassembled WGS sequence"/>
</dbReference>
<dbReference type="EMBL" id="BPPX01000030">
    <property type="protein sequence ID" value="GJC88128.1"/>
    <property type="molecule type" value="Genomic_DNA"/>
</dbReference>
<evidence type="ECO:0000313" key="2">
    <source>
        <dbReference type="EMBL" id="GJC88128.1"/>
    </source>
</evidence>
<name>A0AA37GVM0_9PEZI</name>
<reference evidence="2 3" key="1">
    <citation type="submission" date="2021-07" db="EMBL/GenBank/DDBJ databases">
        <title>Genome data of Colletotrichum spaethianum.</title>
        <authorList>
            <person name="Utami Y.D."/>
            <person name="Hiruma K."/>
        </authorList>
    </citation>
    <scope>NUCLEOTIDE SEQUENCE [LARGE SCALE GENOMIC DNA]</scope>
    <source>
        <strain evidence="2 3">MAFF 242679</strain>
    </source>
</reference>
<evidence type="ECO:0000256" key="1">
    <source>
        <dbReference type="SAM" id="MobiDB-lite"/>
    </source>
</evidence>
<sequence>METGVRSELHGTGIQHSGVGNFTAHDIYIGAASDANREFLKDLHVTDPRDDKTYIKRTKGGLL</sequence>
<comment type="caution">
    <text evidence="2">The sequence shown here is derived from an EMBL/GenBank/DDBJ whole genome shotgun (WGS) entry which is preliminary data.</text>
</comment>